<dbReference type="Gene3D" id="1.50.10.20">
    <property type="match status" value="1"/>
</dbReference>
<comment type="caution">
    <text evidence="1">The sequence shown here is derived from an EMBL/GenBank/DDBJ whole genome shotgun (WGS) entry which is preliminary data.</text>
</comment>
<dbReference type="RefSeq" id="WP_380646223.1">
    <property type="nucleotide sequence ID" value="NZ_BAAAKE010000029.1"/>
</dbReference>
<gene>
    <name evidence="1" type="ORF">ACFPFM_11145</name>
</gene>
<evidence type="ECO:0000313" key="1">
    <source>
        <dbReference type="EMBL" id="MFC5054313.1"/>
    </source>
</evidence>
<dbReference type="PRINTS" id="PR01955">
    <property type="entry name" value="LANCFRANKIA"/>
</dbReference>
<protein>
    <submittedName>
        <fullName evidence="1">Lanthionine synthetase LanC family protein</fullName>
    </submittedName>
</protein>
<dbReference type="SUPFAM" id="SSF158745">
    <property type="entry name" value="LanC-like"/>
    <property type="match status" value="1"/>
</dbReference>
<proteinExistence type="predicted"/>
<sequence length="129" mass="14184">MLTFAEHRTGRFHRPSPQRPSWCYGTPGIARARQLVAIATSDARRRHPAETALLNCLHDLAQTTCIAEADLCHGLGGFRRAADDATHRLVHALAAYLARHISRAAQPRRPKNFSTASPASRRLCALANP</sequence>
<evidence type="ECO:0000313" key="2">
    <source>
        <dbReference type="Proteomes" id="UP001595833"/>
    </source>
</evidence>
<organism evidence="1 2">
    <name type="scientific">Saccharothrix xinjiangensis</name>
    <dbReference type="NCBI Taxonomy" id="204798"/>
    <lineage>
        <taxon>Bacteria</taxon>
        <taxon>Bacillati</taxon>
        <taxon>Actinomycetota</taxon>
        <taxon>Actinomycetes</taxon>
        <taxon>Pseudonocardiales</taxon>
        <taxon>Pseudonocardiaceae</taxon>
        <taxon>Saccharothrix</taxon>
    </lineage>
</organism>
<reference evidence="2" key="1">
    <citation type="journal article" date="2019" name="Int. J. Syst. Evol. Microbiol.">
        <title>The Global Catalogue of Microorganisms (GCM) 10K type strain sequencing project: providing services to taxonomists for standard genome sequencing and annotation.</title>
        <authorList>
            <consortium name="The Broad Institute Genomics Platform"/>
            <consortium name="The Broad Institute Genome Sequencing Center for Infectious Disease"/>
            <person name="Wu L."/>
            <person name="Ma J."/>
        </authorList>
    </citation>
    <scope>NUCLEOTIDE SEQUENCE [LARGE SCALE GENOMIC DNA]</scope>
    <source>
        <strain evidence="2">KCTC 12848</strain>
    </source>
</reference>
<dbReference type="InterPro" id="IPR007822">
    <property type="entry name" value="LANC-like"/>
</dbReference>
<accession>A0ABV9XWG0</accession>
<dbReference type="Pfam" id="PF05147">
    <property type="entry name" value="LANC_like"/>
    <property type="match status" value="1"/>
</dbReference>
<name>A0ABV9XWG0_9PSEU</name>
<dbReference type="EMBL" id="JBHSJB010000010">
    <property type="protein sequence ID" value="MFC5054313.1"/>
    <property type="molecule type" value="Genomic_DNA"/>
</dbReference>
<keyword evidence="2" id="KW-1185">Reference proteome</keyword>
<dbReference type="Proteomes" id="UP001595833">
    <property type="component" value="Unassembled WGS sequence"/>
</dbReference>